<accession>A0ABU7B208</accession>
<keyword evidence="2" id="KW-1185">Reference proteome</keyword>
<reference evidence="1 2" key="1">
    <citation type="submission" date="2021-07" db="EMBL/GenBank/DDBJ databases">
        <authorList>
            <person name="Palmer J.M."/>
        </authorList>
    </citation>
    <scope>NUCLEOTIDE SEQUENCE [LARGE SCALE GENOMIC DNA]</scope>
    <source>
        <strain evidence="1 2">AT_MEX2019</strain>
        <tissue evidence="1">Muscle</tissue>
    </source>
</reference>
<dbReference type="EMBL" id="JAHUTI010037236">
    <property type="protein sequence ID" value="MED6243899.1"/>
    <property type="molecule type" value="Genomic_DNA"/>
</dbReference>
<gene>
    <name evidence="1" type="ORF">ATANTOWER_029649</name>
</gene>
<protein>
    <submittedName>
        <fullName evidence="1">Uncharacterized protein</fullName>
    </submittedName>
</protein>
<organism evidence="1 2">
    <name type="scientific">Ataeniobius toweri</name>
    <dbReference type="NCBI Taxonomy" id="208326"/>
    <lineage>
        <taxon>Eukaryota</taxon>
        <taxon>Metazoa</taxon>
        <taxon>Chordata</taxon>
        <taxon>Craniata</taxon>
        <taxon>Vertebrata</taxon>
        <taxon>Euteleostomi</taxon>
        <taxon>Actinopterygii</taxon>
        <taxon>Neopterygii</taxon>
        <taxon>Teleostei</taxon>
        <taxon>Neoteleostei</taxon>
        <taxon>Acanthomorphata</taxon>
        <taxon>Ovalentaria</taxon>
        <taxon>Atherinomorphae</taxon>
        <taxon>Cyprinodontiformes</taxon>
        <taxon>Goodeidae</taxon>
        <taxon>Ataeniobius</taxon>
    </lineage>
</organism>
<proteinExistence type="predicted"/>
<evidence type="ECO:0000313" key="2">
    <source>
        <dbReference type="Proteomes" id="UP001345963"/>
    </source>
</evidence>
<feature type="non-terminal residue" evidence="1">
    <location>
        <position position="1"/>
    </location>
</feature>
<evidence type="ECO:0000313" key="1">
    <source>
        <dbReference type="EMBL" id="MED6243899.1"/>
    </source>
</evidence>
<sequence length="50" mass="5790">EGKCSPWLYKIDLALCGQVQRTSALSTHRHSRSQVHPTLWEPLKVPHHFL</sequence>
<comment type="caution">
    <text evidence="1">The sequence shown here is derived from an EMBL/GenBank/DDBJ whole genome shotgun (WGS) entry which is preliminary data.</text>
</comment>
<dbReference type="Proteomes" id="UP001345963">
    <property type="component" value="Unassembled WGS sequence"/>
</dbReference>
<name>A0ABU7B208_9TELE</name>